<dbReference type="PANTHER" id="PTHR46082">
    <property type="entry name" value="ATP/GTP-BINDING PROTEIN-RELATED"/>
    <property type="match status" value="1"/>
</dbReference>
<dbReference type="Gene3D" id="3.40.50.300">
    <property type="entry name" value="P-loop containing nucleotide triphosphate hydrolases"/>
    <property type="match status" value="1"/>
</dbReference>
<comment type="caution">
    <text evidence="2">The sequence shown here is derived from an EMBL/GenBank/DDBJ whole genome shotgun (WGS) entry which is preliminary data.</text>
</comment>
<gene>
    <name evidence="2" type="ORF">MHUMG1_07715</name>
</gene>
<feature type="domain" description="NB-ARC" evidence="1">
    <location>
        <begin position="316"/>
        <end position="471"/>
    </location>
</feature>
<name>A0A9P8M6B5_9HYPO</name>
<evidence type="ECO:0000259" key="1">
    <source>
        <dbReference type="Pfam" id="PF00931"/>
    </source>
</evidence>
<dbReference type="Proteomes" id="UP000764110">
    <property type="component" value="Unassembled WGS sequence"/>
</dbReference>
<dbReference type="InterPro" id="IPR053137">
    <property type="entry name" value="NLR-like"/>
</dbReference>
<proteinExistence type="predicted"/>
<dbReference type="Gene3D" id="3.40.50.1580">
    <property type="entry name" value="Nucleoside phosphorylase domain"/>
    <property type="match status" value="1"/>
</dbReference>
<dbReference type="InterPro" id="IPR002182">
    <property type="entry name" value="NB-ARC"/>
</dbReference>
<accession>A0A9P8M6B5</accession>
<dbReference type="SUPFAM" id="SSF52540">
    <property type="entry name" value="P-loop containing nucleoside triphosphate hydrolases"/>
    <property type="match status" value="1"/>
</dbReference>
<dbReference type="AlphaFoldDB" id="A0A9P8M6B5"/>
<dbReference type="InterPro" id="IPR035994">
    <property type="entry name" value="Nucleoside_phosphorylase_sf"/>
</dbReference>
<dbReference type="GO" id="GO:0003824">
    <property type="term" value="F:catalytic activity"/>
    <property type="evidence" value="ECO:0007669"/>
    <property type="project" value="InterPro"/>
</dbReference>
<evidence type="ECO:0000313" key="2">
    <source>
        <dbReference type="EMBL" id="KAH0594366.1"/>
    </source>
</evidence>
<sequence>MKVTRPLNPEDYHIAIIAPLEIENVAATLMLDNRHDGRFPMARGYEYLYTPGEMGGHNVIVATLPAGEDCDLGSAAALSRQVKTFFPNLWFGLLVGVAAGMPNVGGGGQERDIRLGDVLVAQQDGELPGLINLELGKWTENGFLLRRRGWLDMTDKLVRSAIRQIKAGDFLQDQPSFLKHYQEMMGNLNHPEEFADPGQELDLLYEAGESVVKRRTREAAKRTRVWYGMIGSASTLVENASKRDELRDKHNLVGIETAAAGIVPNIPVGVVRGVCDYADEKTNEAWRPYAAAMAAAYAKEIILQIGPPERPRRGRESTIDNIRHKLFSLGVKRVALSGLGGMGKTQVALEVAHRVKEAMEDYSVIWMPAQTMAAFEQAAAELVQTLGINPGLGENPSETLHAHLSSDASGPWFLVVDGVDDTSLVDGTPDEPRRLLDCLPQSPRGRMLITTRTSAVANSVADPQNVVKLTEMSLGEGKRYLETCLSDNRELRRDDVDETLSCLMERLEYLPLAVAQAVTYMNVNCMSVSEYVRHHGEMEQDRDNTGPTHLFGSQLRSETFHSRSQGSILTTWYASFVAIRNTSAHAAQLLSFLRWTSPKGIPTSVLPLGRGLKKVEAINLLCSYNFLSRREGGRILDMHRLVHLALRSCSKQLFDEEQTQETISHLNRVFPIFPNEHVQKQELWQPGLPHVLPLETHEMRLKSQLQLAKACMAHGHLEEAIGLLKLILVSAYDKIGKFKDADKLVEHVRATMREAFENTEMPWY</sequence>
<dbReference type="InterPro" id="IPR027417">
    <property type="entry name" value="P-loop_NTPase"/>
</dbReference>
<protein>
    <recommendedName>
        <fullName evidence="1">NB-ARC domain-containing protein</fullName>
    </recommendedName>
</protein>
<dbReference type="GO" id="GO:0043531">
    <property type="term" value="F:ADP binding"/>
    <property type="evidence" value="ECO:0007669"/>
    <property type="project" value="InterPro"/>
</dbReference>
<dbReference type="SUPFAM" id="SSF53167">
    <property type="entry name" value="Purine and uridine phosphorylases"/>
    <property type="match status" value="1"/>
</dbReference>
<dbReference type="GO" id="GO:0009116">
    <property type="term" value="P:nucleoside metabolic process"/>
    <property type="evidence" value="ECO:0007669"/>
    <property type="project" value="InterPro"/>
</dbReference>
<keyword evidence="3" id="KW-1185">Reference proteome</keyword>
<reference evidence="2 3" key="1">
    <citation type="submission" date="2020-07" db="EMBL/GenBank/DDBJ databases">
        <title>Metarhizium humberi genome.</title>
        <authorList>
            <person name="Lysoe E."/>
        </authorList>
    </citation>
    <scope>NUCLEOTIDE SEQUENCE [LARGE SCALE GENOMIC DNA]</scope>
    <source>
        <strain evidence="2 3">ESALQ1638</strain>
    </source>
</reference>
<dbReference type="Pfam" id="PF00931">
    <property type="entry name" value="NB-ARC"/>
    <property type="match status" value="1"/>
</dbReference>
<dbReference type="PANTHER" id="PTHR46082:SF11">
    <property type="entry name" value="AAA+ ATPASE DOMAIN-CONTAINING PROTEIN-RELATED"/>
    <property type="match status" value="1"/>
</dbReference>
<dbReference type="EMBL" id="JACEFI010000016">
    <property type="protein sequence ID" value="KAH0594366.1"/>
    <property type="molecule type" value="Genomic_DNA"/>
</dbReference>
<organism evidence="2 3">
    <name type="scientific">Metarhizium humberi</name>
    <dbReference type="NCBI Taxonomy" id="2596975"/>
    <lineage>
        <taxon>Eukaryota</taxon>
        <taxon>Fungi</taxon>
        <taxon>Dikarya</taxon>
        <taxon>Ascomycota</taxon>
        <taxon>Pezizomycotina</taxon>
        <taxon>Sordariomycetes</taxon>
        <taxon>Hypocreomycetidae</taxon>
        <taxon>Hypocreales</taxon>
        <taxon>Clavicipitaceae</taxon>
        <taxon>Metarhizium</taxon>
    </lineage>
</organism>
<evidence type="ECO:0000313" key="3">
    <source>
        <dbReference type="Proteomes" id="UP000764110"/>
    </source>
</evidence>